<protein>
    <submittedName>
        <fullName evidence="3">Uncharacterized protein</fullName>
    </submittedName>
</protein>
<sequence length="234" mass="24833">MDERRDATAADAAVDSEHVRRLLSAAAEPDGDSGDRAGPPRQRTTPGPDLLVRARRSLRRRRAALAAGTAAALAAVAFAGTTTVNTFRDEAAPTPASASCVEQAAADLRGWVDKGYQPLHVTVGDDKRIPMDNGTTQGFGFRATAKSSLTDTRPPGGRLSVWNPLHPEGLPDSTELVLLLRQARVQPEAGARPYYDVAPRPAYPVSADGKVTLPCQDGDGAADLQRLRHALGQR</sequence>
<name>A0A6G4UBI3_9ACTN</name>
<keyword evidence="4" id="KW-1185">Reference proteome</keyword>
<evidence type="ECO:0000256" key="2">
    <source>
        <dbReference type="SAM" id="Phobius"/>
    </source>
</evidence>
<evidence type="ECO:0000313" key="3">
    <source>
        <dbReference type="EMBL" id="NGN68551.1"/>
    </source>
</evidence>
<feature type="region of interest" description="Disordered" evidence="1">
    <location>
        <begin position="1"/>
        <end position="51"/>
    </location>
</feature>
<reference evidence="3 4" key="1">
    <citation type="submission" date="2020-02" db="EMBL/GenBank/DDBJ databases">
        <title>Whole-genome analyses of novel actinobacteria.</title>
        <authorList>
            <person name="Sahin N."/>
        </authorList>
    </citation>
    <scope>NUCLEOTIDE SEQUENCE [LARGE SCALE GENOMIC DNA]</scope>
    <source>
        <strain evidence="3 4">A7024</strain>
    </source>
</reference>
<dbReference type="RefSeq" id="WP_165242603.1">
    <property type="nucleotide sequence ID" value="NZ_JAAKZV010000212.1"/>
</dbReference>
<comment type="caution">
    <text evidence="3">The sequence shown here is derived from an EMBL/GenBank/DDBJ whole genome shotgun (WGS) entry which is preliminary data.</text>
</comment>
<keyword evidence="2" id="KW-1133">Transmembrane helix</keyword>
<feature type="transmembrane region" description="Helical" evidence="2">
    <location>
        <begin position="63"/>
        <end position="80"/>
    </location>
</feature>
<dbReference type="AlphaFoldDB" id="A0A6G4UBI3"/>
<evidence type="ECO:0000256" key="1">
    <source>
        <dbReference type="SAM" id="MobiDB-lite"/>
    </source>
</evidence>
<keyword evidence="2" id="KW-0812">Transmembrane</keyword>
<dbReference type="Proteomes" id="UP000481583">
    <property type="component" value="Unassembled WGS sequence"/>
</dbReference>
<organism evidence="3 4">
    <name type="scientific">Streptomyces coryli</name>
    <dbReference type="NCBI Taxonomy" id="1128680"/>
    <lineage>
        <taxon>Bacteria</taxon>
        <taxon>Bacillati</taxon>
        <taxon>Actinomycetota</taxon>
        <taxon>Actinomycetes</taxon>
        <taxon>Kitasatosporales</taxon>
        <taxon>Streptomycetaceae</taxon>
        <taxon>Streptomyces</taxon>
    </lineage>
</organism>
<proteinExistence type="predicted"/>
<keyword evidence="2" id="KW-0472">Membrane</keyword>
<evidence type="ECO:0000313" key="4">
    <source>
        <dbReference type="Proteomes" id="UP000481583"/>
    </source>
</evidence>
<gene>
    <name evidence="3" type="ORF">G5C51_32220</name>
</gene>
<accession>A0A6G4UBI3</accession>
<dbReference type="EMBL" id="JAAKZV010000212">
    <property type="protein sequence ID" value="NGN68551.1"/>
    <property type="molecule type" value="Genomic_DNA"/>
</dbReference>